<evidence type="ECO:0000259" key="9">
    <source>
        <dbReference type="Pfam" id="PF12161"/>
    </source>
</evidence>
<dbReference type="InterPro" id="IPR029063">
    <property type="entry name" value="SAM-dependent_MTases_sf"/>
</dbReference>
<protein>
    <recommendedName>
        <fullName evidence="2">site-specific DNA-methyltransferase (adenine-specific)</fullName>
        <ecNumber evidence="2">2.1.1.72</ecNumber>
    </recommendedName>
</protein>
<dbReference type="InterPro" id="IPR038333">
    <property type="entry name" value="T1MK-like_N_sf"/>
</dbReference>
<name>A0A5P2BJJ3_STRVZ</name>
<dbReference type="GO" id="GO:0009007">
    <property type="term" value="F:site-specific DNA-methyltransferase (adenine-specific) activity"/>
    <property type="evidence" value="ECO:0007669"/>
    <property type="project" value="UniProtKB-EC"/>
</dbReference>
<dbReference type="InterPro" id="IPR002052">
    <property type="entry name" value="DNA_methylase_N6_adenine_CS"/>
</dbReference>
<dbReference type="Pfam" id="PF02384">
    <property type="entry name" value="N6_Mtase"/>
    <property type="match status" value="1"/>
</dbReference>
<dbReference type="EC" id="2.1.1.72" evidence="2"/>
<dbReference type="InterPro" id="IPR051537">
    <property type="entry name" value="DNA_Adenine_Mtase"/>
</dbReference>
<comment type="similarity">
    <text evidence="1">Belongs to the N(4)/N(6)-methyltransferase family.</text>
</comment>
<evidence type="ECO:0000256" key="6">
    <source>
        <dbReference type="ARBA" id="ARBA00022747"/>
    </source>
</evidence>
<dbReference type="InterPro" id="IPR022749">
    <property type="entry name" value="D12N6_MeTrfase_N"/>
</dbReference>
<evidence type="ECO:0000256" key="1">
    <source>
        <dbReference type="ARBA" id="ARBA00006594"/>
    </source>
</evidence>
<feature type="domain" description="N6 adenine-specific DNA methyltransferase N-terminal" evidence="9">
    <location>
        <begin position="27"/>
        <end position="152"/>
    </location>
</feature>
<comment type="catalytic activity">
    <reaction evidence="7">
        <text>a 2'-deoxyadenosine in DNA + S-adenosyl-L-methionine = an N(6)-methyl-2'-deoxyadenosine in DNA + S-adenosyl-L-homocysteine + H(+)</text>
        <dbReference type="Rhea" id="RHEA:15197"/>
        <dbReference type="Rhea" id="RHEA-COMP:12418"/>
        <dbReference type="Rhea" id="RHEA-COMP:12419"/>
        <dbReference type="ChEBI" id="CHEBI:15378"/>
        <dbReference type="ChEBI" id="CHEBI:57856"/>
        <dbReference type="ChEBI" id="CHEBI:59789"/>
        <dbReference type="ChEBI" id="CHEBI:90615"/>
        <dbReference type="ChEBI" id="CHEBI:90616"/>
        <dbReference type="EC" id="2.1.1.72"/>
    </reaction>
</comment>
<dbReference type="GO" id="GO:0003677">
    <property type="term" value="F:DNA binding"/>
    <property type="evidence" value="ECO:0007669"/>
    <property type="project" value="InterPro"/>
</dbReference>
<dbReference type="PANTHER" id="PTHR42933:SF3">
    <property type="entry name" value="TYPE I RESTRICTION ENZYME MJAVIII METHYLASE SUBUNIT"/>
    <property type="match status" value="1"/>
</dbReference>
<dbReference type="EMBL" id="CP029193">
    <property type="protein sequence ID" value="QES28539.1"/>
    <property type="molecule type" value="Genomic_DNA"/>
</dbReference>
<evidence type="ECO:0000313" key="10">
    <source>
        <dbReference type="EMBL" id="QES28539.1"/>
    </source>
</evidence>
<dbReference type="GO" id="GO:0008170">
    <property type="term" value="F:N-methyltransferase activity"/>
    <property type="evidence" value="ECO:0007669"/>
    <property type="project" value="InterPro"/>
</dbReference>
<evidence type="ECO:0000256" key="5">
    <source>
        <dbReference type="ARBA" id="ARBA00022691"/>
    </source>
</evidence>
<evidence type="ECO:0000313" key="11">
    <source>
        <dbReference type="Proteomes" id="UP000323046"/>
    </source>
</evidence>
<dbReference type="GO" id="GO:0009307">
    <property type="term" value="P:DNA restriction-modification system"/>
    <property type="evidence" value="ECO:0007669"/>
    <property type="project" value="UniProtKB-KW"/>
</dbReference>
<proteinExistence type="inferred from homology"/>
<evidence type="ECO:0000256" key="2">
    <source>
        <dbReference type="ARBA" id="ARBA00011900"/>
    </source>
</evidence>
<evidence type="ECO:0000256" key="7">
    <source>
        <dbReference type="ARBA" id="ARBA00047942"/>
    </source>
</evidence>
<evidence type="ECO:0000259" key="8">
    <source>
        <dbReference type="Pfam" id="PF02384"/>
    </source>
</evidence>
<gene>
    <name evidence="10" type="ORF">DEJ47_20770</name>
</gene>
<dbReference type="GO" id="GO:0032259">
    <property type="term" value="P:methylation"/>
    <property type="evidence" value="ECO:0007669"/>
    <property type="project" value="UniProtKB-KW"/>
</dbReference>
<evidence type="ECO:0000256" key="3">
    <source>
        <dbReference type="ARBA" id="ARBA00022603"/>
    </source>
</evidence>
<keyword evidence="6" id="KW-0680">Restriction system</keyword>
<feature type="domain" description="DNA methylase adenine-specific" evidence="8">
    <location>
        <begin position="165"/>
        <end position="479"/>
    </location>
</feature>
<keyword evidence="3 10" id="KW-0489">Methyltransferase</keyword>
<reference evidence="10 11" key="1">
    <citation type="submission" date="2018-05" db="EMBL/GenBank/DDBJ databases">
        <title>Streptomyces venezuelae.</title>
        <authorList>
            <person name="Kim W."/>
            <person name="Lee N."/>
            <person name="Cho B.-K."/>
        </authorList>
    </citation>
    <scope>NUCLEOTIDE SEQUENCE [LARGE SCALE GENOMIC DNA]</scope>
    <source>
        <strain evidence="10 11">ATCC 14583</strain>
    </source>
</reference>
<sequence>MSVPSSIIEAPSSTKDLISVTITQHELESRLWDAANALRGPVDPADFKTYVFPMLFWKWISDTWVHEHDAAFDAYGDDLDDEIEADFHRFELPEGTLWSEVTERVTNLGAEIAKTFQRIEMANPRSLAGVFGDASWGNQERIPESALLGLIRAFNKIRLDPSTVSHDLLGAGYEYLLKNFADESGKKAGEFFTPREVVNLLVGILQPEPGESVYDPSCGSGGMLVATINQLRESGKDHRTLRAYGQEINLTTASIARMNLFLHEIEDFDIKRGDTLRAPAFKAPSGAVRQFDVVIANPPFSLADWGADRWSSDPRAICGVPPAKNGDYAFVQHMVSSMKPGSGRVGVVMPHGVLFRGGAEAKIRQGLIEKDVLEAVIGLPPKLFYSTDIPACLLIFRDQKPAERKDHVLFIDGSARFAKGKKQNLMSEDDVRAVIGAYQTGSDSAGESGANVRLVPLEEIEQNGFDLNIGRYIKVAAEETADLGTALVAYADARQHRIDTEAVMFERLAAAGVDLSVFGVSSE</sequence>
<accession>A0A5P2BJJ3</accession>
<dbReference type="PRINTS" id="PR00507">
    <property type="entry name" value="N12N6MTFRASE"/>
</dbReference>
<keyword evidence="4" id="KW-0808">Transferase</keyword>
<dbReference type="InterPro" id="IPR003356">
    <property type="entry name" value="DNA_methylase_A-5"/>
</dbReference>
<dbReference type="Pfam" id="PF12161">
    <property type="entry name" value="HsdM_N"/>
    <property type="match status" value="1"/>
</dbReference>
<dbReference type="REBASE" id="373269">
    <property type="entry name" value="M.Sve14583ORF20770P"/>
</dbReference>
<dbReference type="AlphaFoldDB" id="A0A5P2BJJ3"/>
<dbReference type="PROSITE" id="PS00092">
    <property type="entry name" value="N6_MTASE"/>
    <property type="match status" value="1"/>
</dbReference>
<dbReference type="OrthoDB" id="9784823at2"/>
<dbReference type="SUPFAM" id="SSF53335">
    <property type="entry name" value="S-adenosyl-L-methionine-dependent methyltransferases"/>
    <property type="match status" value="1"/>
</dbReference>
<dbReference type="Gene3D" id="1.20.1260.30">
    <property type="match status" value="1"/>
</dbReference>
<dbReference type="Gene3D" id="3.40.50.150">
    <property type="entry name" value="Vaccinia Virus protein VP39"/>
    <property type="match status" value="1"/>
</dbReference>
<dbReference type="Proteomes" id="UP000323046">
    <property type="component" value="Chromosome"/>
</dbReference>
<organism evidence="10 11">
    <name type="scientific">Streptomyces venezuelae</name>
    <dbReference type="NCBI Taxonomy" id="54571"/>
    <lineage>
        <taxon>Bacteria</taxon>
        <taxon>Bacillati</taxon>
        <taxon>Actinomycetota</taxon>
        <taxon>Actinomycetes</taxon>
        <taxon>Kitasatosporales</taxon>
        <taxon>Streptomycetaceae</taxon>
        <taxon>Streptomyces</taxon>
    </lineage>
</organism>
<keyword evidence="11" id="KW-1185">Reference proteome</keyword>
<evidence type="ECO:0000256" key="4">
    <source>
        <dbReference type="ARBA" id="ARBA00022679"/>
    </source>
</evidence>
<keyword evidence="5" id="KW-0949">S-adenosyl-L-methionine</keyword>
<dbReference type="PANTHER" id="PTHR42933">
    <property type="entry name" value="SLR6095 PROTEIN"/>
    <property type="match status" value="1"/>
</dbReference>